<keyword evidence="1" id="KW-0808">Transferase</keyword>
<dbReference type="Proteomes" id="UP000036102">
    <property type="component" value="Unassembled WGS sequence"/>
</dbReference>
<dbReference type="EC" id="2.7.7.108" evidence="1"/>
<feature type="binding site" evidence="4">
    <location>
        <begin position="239"/>
        <end position="240"/>
    </location>
    <ligand>
        <name>ATP</name>
        <dbReference type="ChEBI" id="CHEBI:30616"/>
    </ligand>
</feature>
<feature type="domain" description="Fido" evidence="5">
    <location>
        <begin position="111"/>
        <end position="261"/>
    </location>
</feature>
<feature type="binding site" evidence="4">
    <location>
        <begin position="201"/>
        <end position="208"/>
    </location>
    <ligand>
        <name>ATP</name>
        <dbReference type="ChEBI" id="CHEBI:30616"/>
    </ligand>
</feature>
<keyword evidence="1" id="KW-0548">Nucleotidyltransferase</keyword>
<keyword evidence="1 2" id="KW-0547">Nucleotide-binding</keyword>
<comment type="catalytic activity">
    <reaction evidence="1">
        <text>L-tyrosyl-[protein] + ATP = O-(5'-adenylyl)-L-tyrosyl-[protein] + diphosphate</text>
        <dbReference type="Rhea" id="RHEA:54288"/>
        <dbReference type="Rhea" id="RHEA-COMP:10136"/>
        <dbReference type="Rhea" id="RHEA-COMP:13846"/>
        <dbReference type="ChEBI" id="CHEBI:30616"/>
        <dbReference type="ChEBI" id="CHEBI:33019"/>
        <dbReference type="ChEBI" id="CHEBI:46858"/>
        <dbReference type="ChEBI" id="CHEBI:83624"/>
        <dbReference type="EC" id="2.7.7.108"/>
    </reaction>
</comment>
<dbReference type="GO" id="GO:0042803">
    <property type="term" value="F:protein homodimerization activity"/>
    <property type="evidence" value="ECO:0007669"/>
    <property type="project" value="UniProtKB-UniRule"/>
</dbReference>
<dbReference type="PROSITE" id="PS51459">
    <property type="entry name" value="FIDO"/>
    <property type="match status" value="1"/>
</dbReference>
<dbReference type="PATRIC" id="fig|1658765.3.peg.3318"/>
<dbReference type="RefSeq" id="WP_053077980.1">
    <property type="nucleotide sequence ID" value="NZ_LFBU01000002.1"/>
</dbReference>
<dbReference type="GO" id="GO:0070733">
    <property type="term" value="F:AMPylase activity"/>
    <property type="evidence" value="ECO:0007669"/>
    <property type="project" value="UniProtKB-UniRule"/>
</dbReference>
<comment type="function">
    <text evidence="1">Adenylyltransferase that mediates the addition of adenosine 5'-monophosphate (AMP) to specific residues of target proteins.</text>
</comment>
<dbReference type="InterPro" id="IPR026287">
    <property type="entry name" value="SoFic-like"/>
</dbReference>
<dbReference type="InterPro" id="IPR025758">
    <property type="entry name" value="Fic/DOC_N"/>
</dbReference>
<feature type="binding site" evidence="2">
    <location>
        <position position="239"/>
    </location>
    <ligand>
        <name>ATP</name>
        <dbReference type="ChEBI" id="CHEBI:30616"/>
    </ligand>
</feature>
<gene>
    <name evidence="6" type="ORF">Msub_20052</name>
</gene>
<dbReference type="PIRSF" id="PIRSF038925">
    <property type="entry name" value="AMP-prot_trans"/>
    <property type="match status" value="1"/>
</dbReference>
<dbReference type="InterPro" id="IPR003812">
    <property type="entry name" value="Fido"/>
</dbReference>
<feature type="binding site" evidence="2">
    <location>
        <begin position="202"/>
        <end position="208"/>
    </location>
    <ligand>
        <name>ATP</name>
        <dbReference type="ChEBI" id="CHEBI:30616"/>
    </ligand>
</feature>
<evidence type="ECO:0000256" key="1">
    <source>
        <dbReference type="PIRNR" id="PIRNR038925"/>
    </source>
</evidence>
<dbReference type="PANTHER" id="PTHR13504">
    <property type="entry name" value="FIDO DOMAIN-CONTAINING PROTEIN DDB_G0283145"/>
    <property type="match status" value="1"/>
</dbReference>
<sequence>MEPYVPDTLPLKDLDYVQLITLVGEANSKLAEYSGLLQGIVNPAVMLSPLTQQEAVLSSKIEGTQATIEEVLEREAGQKFDDQKNEDINEILNYRKALRLSQDHLKDGRPITLNLLLQLHSILLDSVRGQHKSPGQFRKEQNWIGRAGCAIEQATFVPPNPLQLPNYLEYWEHYLRADDFDVLAQTAIVHAQFELLHPFKDGNGRIGRLLIPLFLYSKKRLSSPMFYLSDYLESHREEYYQRLSAISQQGDWTGWIKFFLGAIVQQAEVNLRRVRQIMALYEDTKTWIRETTHSQHTPLLLDGIFDRPIFSTSDFAKWTGIHRQTLHGLLRQLVKEDGPLIILQEGQGRRASIYAFPELLNICEGKDIFPTTNSDTANS</sequence>
<feature type="binding site" evidence="2">
    <location>
        <position position="62"/>
    </location>
    <ligand>
        <name>ATP</name>
        <dbReference type="ChEBI" id="CHEBI:30616"/>
    </ligand>
</feature>
<dbReference type="OrthoDB" id="9807853at2"/>
<evidence type="ECO:0000313" key="6">
    <source>
        <dbReference type="EMBL" id="KMQ72858.1"/>
    </source>
</evidence>
<keyword evidence="7" id="KW-1185">Reference proteome</keyword>
<evidence type="ECO:0000259" key="5">
    <source>
        <dbReference type="PROSITE" id="PS51459"/>
    </source>
</evidence>
<comment type="catalytic activity">
    <reaction evidence="1">
        <text>L-threonyl-[protein] + ATP = 3-O-(5'-adenylyl)-L-threonyl-[protein] + diphosphate</text>
        <dbReference type="Rhea" id="RHEA:54292"/>
        <dbReference type="Rhea" id="RHEA-COMP:11060"/>
        <dbReference type="Rhea" id="RHEA-COMP:13847"/>
        <dbReference type="ChEBI" id="CHEBI:30013"/>
        <dbReference type="ChEBI" id="CHEBI:30616"/>
        <dbReference type="ChEBI" id="CHEBI:33019"/>
        <dbReference type="ChEBI" id="CHEBI:138113"/>
        <dbReference type="EC" id="2.7.7.108"/>
    </reaction>
</comment>
<dbReference type="GO" id="GO:0005524">
    <property type="term" value="F:ATP binding"/>
    <property type="evidence" value="ECO:0007669"/>
    <property type="project" value="UniProtKB-UniRule"/>
</dbReference>
<dbReference type="GO" id="GO:0000287">
    <property type="term" value="F:magnesium ion binding"/>
    <property type="evidence" value="ECO:0007669"/>
    <property type="project" value="UniProtKB-UniRule"/>
</dbReference>
<protein>
    <recommendedName>
        <fullName evidence="1">Protein adenylyltransferase</fullName>
        <ecNumber evidence="1">2.7.7.108</ecNumber>
    </recommendedName>
    <alternativeName>
        <fullName evidence="1">AMPylator</fullName>
    </alternativeName>
</protein>
<dbReference type="InterPro" id="IPR040198">
    <property type="entry name" value="Fido_containing"/>
</dbReference>
<dbReference type="SUPFAM" id="SSF140931">
    <property type="entry name" value="Fic-like"/>
    <property type="match status" value="1"/>
</dbReference>
<dbReference type="STRING" id="1658765.Msub_20052"/>
<comment type="subunit">
    <text evidence="1">Homodimer.</text>
</comment>
<feature type="binding site" evidence="2">
    <location>
        <position position="197"/>
    </location>
    <ligand>
        <name>ATP</name>
        <dbReference type="ChEBI" id="CHEBI:30616"/>
    </ligand>
</feature>
<dbReference type="EMBL" id="LFBU01000002">
    <property type="protein sequence ID" value="KMQ72858.1"/>
    <property type="molecule type" value="Genomic_DNA"/>
</dbReference>
<comment type="caution">
    <text evidence="6">The sequence shown here is derived from an EMBL/GenBank/DDBJ whole genome shotgun (WGS) entry which is preliminary data.</text>
</comment>
<proteinExistence type="predicted"/>
<name>A0A0J7J346_9GAMM</name>
<accession>A0A0J7J346</accession>
<reference evidence="6 7" key="1">
    <citation type="submission" date="2015-06" db="EMBL/GenBank/DDBJ databases">
        <title>Marinobacter subterrani, a genetically tractable neutrophilic iron-oxidizing strain isolated from the Soudan Iron Mine.</title>
        <authorList>
            <person name="Bonis B.M."/>
            <person name="Gralnick J.A."/>
        </authorList>
    </citation>
    <scope>NUCLEOTIDE SEQUENCE [LARGE SCALE GENOMIC DNA]</scope>
    <source>
        <strain evidence="6 7">JG233</strain>
    </source>
</reference>
<dbReference type="AlphaFoldDB" id="A0A0J7J346"/>
<dbReference type="PANTHER" id="PTHR13504:SF38">
    <property type="entry name" value="FIDO DOMAIN-CONTAINING PROTEIN"/>
    <property type="match status" value="1"/>
</dbReference>
<dbReference type="Pfam" id="PF13784">
    <property type="entry name" value="Fic_N"/>
    <property type="match status" value="1"/>
</dbReference>
<dbReference type="InterPro" id="IPR036597">
    <property type="entry name" value="Fido-like_dom_sf"/>
</dbReference>
<evidence type="ECO:0000256" key="2">
    <source>
        <dbReference type="PIRSR" id="PIRSR038925-1"/>
    </source>
</evidence>
<organism evidence="6 7">
    <name type="scientific">Marinobacter subterrani</name>
    <dbReference type="NCBI Taxonomy" id="1658765"/>
    <lineage>
        <taxon>Bacteria</taxon>
        <taxon>Pseudomonadati</taxon>
        <taxon>Pseudomonadota</taxon>
        <taxon>Gammaproteobacteria</taxon>
        <taxon>Pseudomonadales</taxon>
        <taxon>Marinobacteraceae</taxon>
        <taxon>Marinobacter</taxon>
    </lineage>
</organism>
<dbReference type="Gene3D" id="1.10.3290.10">
    <property type="entry name" value="Fido-like domain"/>
    <property type="match status" value="1"/>
</dbReference>
<evidence type="ECO:0000256" key="4">
    <source>
        <dbReference type="PIRSR" id="PIRSR640198-2"/>
    </source>
</evidence>
<feature type="active site" evidence="3">
    <location>
        <position position="197"/>
    </location>
</feature>
<keyword evidence="1 2" id="KW-0067">ATP-binding</keyword>
<evidence type="ECO:0000313" key="7">
    <source>
        <dbReference type="Proteomes" id="UP000036102"/>
    </source>
</evidence>
<evidence type="ECO:0000256" key="3">
    <source>
        <dbReference type="PIRSR" id="PIRSR640198-1"/>
    </source>
</evidence>
<dbReference type="Pfam" id="PF02661">
    <property type="entry name" value="Fic"/>
    <property type="match status" value="1"/>
</dbReference>